<keyword evidence="2" id="KW-1185">Reference proteome</keyword>
<dbReference type="Proteomes" id="UP000296049">
    <property type="component" value="Unassembled WGS sequence"/>
</dbReference>
<sequence>MLNHAQRKCIPHSFRKASPEQEITEAKKGKVLRLSGPILTMLQFIRSDPSMPQIQMSLISRSSAHKPVVKHEASDYLQGIPRNKAPQLHFQGKCITRMVQQWDSEQQPLLVAQEAQRPPKLQTKLLSCCWFAQSHVPVSFV</sequence>
<organism evidence="1 2">
    <name type="scientific">Anas platyrhynchos</name>
    <name type="common">Mallard</name>
    <name type="synonym">Anas boschas</name>
    <dbReference type="NCBI Taxonomy" id="8839"/>
    <lineage>
        <taxon>Eukaryota</taxon>
        <taxon>Metazoa</taxon>
        <taxon>Chordata</taxon>
        <taxon>Craniata</taxon>
        <taxon>Vertebrata</taxon>
        <taxon>Euteleostomi</taxon>
        <taxon>Archelosauria</taxon>
        <taxon>Archosauria</taxon>
        <taxon>Dinosauria</taxon>
        <taxon>Saurischia</taxon>
        <taxon>Theropoda</taxon>
        <taxon>Coelurosauria</taxon>
        <taxon>Aves</taxon>
        <taxon>Neognathae</taxon>
        <taxon>Galloanserae</taxon>
        <taxon>Anseriformes</taxon>
        <taxon>Anatidae</taxon>
        <taxon>Anatinae</taxon>
        <taxon>Anas</taxon>
    </lineage>
</organism>
<reference evidence="2" key="1">
    <citation type="journal article" date="2013" name="Nat. Genet.">
        <title>The duck genome and transcriptome provide insight into an avian influenza virus reservoir species.</title>
        <authorList>
            <person name="Huang Y."/>
            <person name="Li Y."/>
            <person name="Burt D.W."/>
            <person name="Chen H."/>
            <person name="Zhang Y."/>
            <person name="Qian W."/>
            <person name="Kim H."/>
            <person name="Gan S."/>
            <person name="Zhao Y."/>
            <person name="Li J."/>
            <person name="Yi K."/>
            <person name="Feng H."/>
            <person name="Zhu P."/>
            <person name="Li B."/>
            <person name="Liu Q."/>
            <person name="Fairley S."/>
            <person name="Magor K.E."/>
            <person name="Du Z."/>
            <person name="Hu X."/>
            <person name="Goodman L."/>
            <person name="Tafer H."/>
            <person name="Vignal A."/>
            <person name="Lee T."/>
            <person name="Kim K.W."/>
            <person name="Sheng Z."/>
            <person name="An Y."/>
            <person name="Searle S."/>
            <person name="Herrero J."/>
            <person name="Groenen M.A."/>
            <person name="Crooijmans R.P."/>
            <person name="Faraut T."/>
            <person name="Cai Q."/>
            <person name="Webster R.G."/>
            <person name="Aldridge J.R."/>
            <person name="Warren W.C."/>
            <person name="Bartschat S."/>
            <person name="Kehr S."/>
            <person name="Marz M."/>
            <person name="Stadler P.F."/>
            <person name="Smith J."/>
            <person name="Kraus R.H."/>
            <person name="Zhao Y."/>
            <person name="Ren L."/>
            <person name="Fei J."/>
            <person name="Morisson M."/>
            <person name="Kaiser P."/>
            <person name="Griffin D.K."/>
            <person name="Rao M."/>
            <person name="Pitel F."/>
            <person name="Wang J."/>
            <person name="Li N."/>
        </authorList>
    </citation>
    <scope>NUCLEOTIDE SEQUENCE [LARGE SCALE GENOMIC DNA]</scope>
</reference>
<evidence type="ECO:0000313" key="2">
    <source>
        <dbReference type="Proteomes" id="UP000296049"/>
    </source>
</evidence>
<evidence type="ECO:0000313" key="1">
    <source>
        <dbReference type="EMBL" id="EOB09016.1"/>
    </source>
</evidence>
<gene>
    <name evidence="1" type="ORF">Anapl_06186</name>
</gene>
<protein>
    <submittedName>
        <fullName evidence="1">Uncharacterized protein</fullName>
    </submittedName>
</protein>
<proteinExistence type="predicted"/>
<dbReference type="AlphaFoldDB" id="R0KF07"/>
<dbReference type="EMBL" id="KB742402">
    <property type="protein sequence ID" value="EOB09016.1"/>
    <property type="molecule type" value="Genomic_DNA"/>
</dbReference>
<accession>R0KF07</accession>
<name>R0KF07_ANAPL</name>